<dbReference type="EMBL" id="CP003682">
    <property type="protein sequence ID" value="AFP65558.1"/>
    <property type="molecule type" value="Genomic_DNA"/>
</dbReference>
<dbReference type="GO" id="GO:0003677">
    <property type="term" value="F:DNA binding"/>
    <property type="evidence" value="ECO:0007669"/>
    <property type="project" value="UniProtKB-KW"/>
</dbReference>
<dbReference type="HAMAP" id="MF_00317">
    <property type="entry name" value="DNApol_clamp_arch"/>
    <property type="match status" value="1"/>
</dbReference>
<dbReference type="InterPro" id="IPR046938">
    <property type="entry name" value="DNA_clamp_sf"/>
</dbReference>
<reference evidence="10 11" key="1">
    <citation type="journal article" date="2012" name="Genome Biol. Evol.">
        <title>Nucleomorph genome sequence of the cryptophyte alga Chroomonas mesostigmatica CCMP1168 reveals lineage-specific gene loss and genome complexity.</title>
        <authorList>
            <person name="Moore C.E."/>
            <person name="Curtis B."/>
            <person name="Mills T."/>
            <person name="Tanifuji G."/>
            <person name="Archibald J.M."/>
        </authorList>
    </citation>
    <scope>NUCLEOTIDE SEQUENCE [LARGE SCALE GENOMIC DNA]</scope>
    <source>
        <strain evidence="10 11">CCMP1168</strain>
    </source>
</reference>
<dbReference type="GO" id="GO:0019985">
    <property type="term" value="P:translesion synthesis"/>
    <property type="evidence" value="ECO:0007669"/>
    <property type="project" value="TreeGrafter"/>
</dbReference>
<evidence type="ECO:0000256" key="7">
    <source>
        <dbReference type="RuleBase" id="RU003671"/>
    </source>
</evidence>
<dbReference type="AlphaFoldDB" id="J7G8F7"/>
<accession>J7G8F7</accession>
<proteinExistence type="inferred from homology"/>
<protein>
    <recommendedName>
        <fullName evidence="6">DNA sliding clamp PCNA</fullName>
    </recommendedName>
</protein>
<keyword evidence="3 7" id="KW-0235">DNA replication</keyword>
<evidence type="ECO:0000256" key="6">
    <source>
        <dbReference type="RuleBase" id="RU000641"/>
    </source>
</evidence>
<dbReference type="GO" id="GO:0043626">
    <property type="term" value="C:PCNA complex"/>
    <property type="evidence" value="ECO:0007669"/>
    <property type="project" value="TreeGrafter"/>
</dbReference>
<dbReference type="InterPro" id="IPR022648">
    <property type="entry name" value="Pr_cel_nuc_antig_N"/>
</dbReference>
<keyword evidence="5 6" id="KW-0539">Nucleus</keyword>
<dbReference type="NCBIfam" id="TIGR00590">
    <property type="entry name" value="pcna"/>
    <property type="match status" value="1"/>
</dbReference>
<dbReference type="PROSITE" id="PS01251">
    <property type="entry name" value="PCNA_1"/>
    <property type="match status" value="1"/>
</dbReference>
<dbReference type="FunFam" id="3.10.150.10:FF:000006">
    <property type="entry name" value="Proliferating cell nuclear antigen"/>
    <property type="match status" value="1"/>
</dbReference>
<dbReference type="PANTHER" id="PTHR11352:SF0">
    <property type="entry name" value="PROLIFERATING CELL NUCLEAR ANTIGEN"/>
    <property type="match status" value="1"/>
</dbReference>
<evidence type="ECO:0000256" key="1">
    <source>
        <dbReference type="ARBA" id="ARBA00004123"/>
    </source>
</evidence>
<feature type="domain" description="Proliferating cell nuclear antigen PCNA C-terminal" evidence="9">
    <location>
        <begin position="127"/>
        <end position="254"/>
    </location>
</feature>
<dbReference type="Proteomes" id="UP000243348">
    <property type="component" value="Nucleomorph 3"/>
</dbReference>
<dbReference type="Pfam" id="PF00705">
    <property type="entry name" value="PCNA_N"/>
    <property type="match status" value="1"/>
</dbReference>
<dbReference type="GO" id="GO:0030337">
    <property type="term" value="F:DNA polymerase processivity factor activity"/>
    <property type="evidence" value="ECO:0007669"/>
    <property type="project" value="InterPro"/>
</dbReference>
<evidence type="ECO:0000259" key="9">
    <source>
        <dbReference type="Pfam" id="PF02747"/>
    </source>
</evidence>
<keyword evidence="4 7" id="KW-0238">DNA-binding</keyword>
<feature type="domain" description="Proliferating cell nuclear antigen PCNA N-terminal" evidence="8">
    <location>
        <begin position="1"/>
        <end position="121"/>
    </location>
</feature>
<dbReference type="InterPro" id="IPR022649">
    <property type="entry name" value="Pr_cel_nuc_antig_C"/>
</dbReference>
<dbReference type="GO" id="GO:0006272">
    <property type="term" value="P:leading strand elongation"/>
    <property type="evidence" value="ECO:0007669"/>
    <property type="project" value="TreeGrafter"/>
</dbReference>
<dbReference type="FunFam" id="3.70.10.10:FF:000001">
    <property type="entry name" value="Proliferating cell nuclear antigen"/>
    <property type="match status" value="1"/>
</dbReference>
<dbReference type="CDD" id="cd00577">
    <property type="entry name" value="PCNA"/>
    <property type="match status" value="1"/>
</dbReference>
<dbReference type="GO" id="GO:0006298">
    <property type="term" value="P:mismatch repair"/>
    <property type="evidence" value="ECO:0007669"/>
    <property type="project" value="TreeGrafter"/>
</dbReference>
<comment type="subcellular location">
    <subcellularLocation>
        <location evidence="1 6">Nucleus</location>
    </subcellularLocation>
</comment>
<dbReference type="InterPro" id="IPR000730">
    <property type="entry name" value="Pr_cel_nuc_antig"/>
</dbReference>
<evidence type="ECO:0000259" key="8">
    <source>
        <dbReference type="Pfam" id="PF00705"/>
    </source>
</evidence>
<evidence type="ECO:0000313" key="11">
    <source>
        <dbReference type="Proteomes" id="UP000243348"/>
    </source>
</evidence>
<gene>
    <name evidence="10" type="primary">pcna</name>
    <name evidence="10" type="ORF">CMESO_405</name>
</gene>
<dbReference type="SUPFAM" id="SSF55979">
    <property type="entry name" value="DNA clamp"/>
    <property type="match status" value="2"/>
</dbReference>
<comment type="function">
    <text evidence="6">This protein is an auxiliary protein of DNA polymerase delta and is involved in the control of eukaryotic DNA replication by increasing the polymerase's processivity during elongation of the leading strand.</text>
</comment>
<dbReference type="PANTHER" id="PTHR11352">
    <property type="entry name" value="PROLIFERATING CELL NUCLEAR ANTIGEN"/>
    <property type="match status" value="1"/>
</dbReference>
<dbReference type="GO" id="GO:0006275">
    <property type="term" value="P:regulation of DNA replication"/>
    <property type="evidence" value="ECO:0007669"/>
    <property type="project" value="InterPro"/>
</dbReference>
<evidence type="ECO:0000256" key="2">
    <source>
        <dbReference type="ARBA" id="ARBA00010462"/>
    </source>
</evidence>
<geneLocation type="nucleomorph" evidence="10"/>
<dbReference type="Gene3D" id="3.10.150.10">
    <property type="entry name" value="DNA Polymerase III, subunit A, domain 2"/>
    <property type="match status" value="2"/>
</dbReference>
<organism evidence="10 11">
    <name type="scientific">Chroomonas mesostigmatica CCMP1168</name>
    <dbReference type="NCBI Taxonomy" id="1195612"/>
    <lineage>
        <taxon>Eukaryota</taxon>
        <taxon>Cryptophyceae</taxon>
        <taxon>Pyrenomonadales</taxon>
        <taxon>Chroomonadaceae</taxon>
        <taxon>Chroomonas</taxon>
    </lineage>
</organism>
<name>J7G8F7_9CRYP</name>
<dbReference type="InterPro" id="IPR022659">
    <property type="entry name" value="Pr_cel_nuc_antig_CS"/>
</dbReference>
<evidence type="ECO:0000256" key="3">
    <source>
        <dbReference type="ARBA" id="ARBA00022705"/>
    </source>
</evidence>
<evidence type="ECO:0000256" key="4">
    <source>
        <dbReference type="ARBA" id="ARBA00023125"/>
    </source>
</evidence>
<sequence length="259" mass="29034">MIQIRLAQSGLLKKIIDSIKDIVTDANLDISSTGLSLQAMDSSHVSLVSLFLQSEGFESFRCDQAVTLGVNLVSLYKILKCSSNEDSVTITWKDDPEILSFFFESHLNDRISEFQLRLIQRTSDQLGIPLTNYPASIRLTSSEYRRICTDLSALGDSVVLEISNQGIKFEVEGDIGKGSITLKPAVKEENKVDRVHIESTDSIKMLFSMRYLSSFSKATPLCDKIILKIGKDVPLQMEFKIESFGFVRFYLAPKVDNET</sequence>
<dbReference type="Pfam" id="PF02747">
    <property type="entry name" value="PCNA_C"/>
    <property type="match status" value="1"/>
</dbReference>
<keyword evidence="10" id="KW-0542">Nucleomorph</keyword>
<dbReference type="PRINTS" id="PR00339">
    <property type="entry name" value="PCNACYCLIN"/>
</dbReference>
<evidence type="ECO:0000256" key="5">
    <source>
        <dbReference type="ARBA" id="ARBA00023242"/>
    </source>
</evidence>
<evidence type="ECO:0000313" key="10">
    <source>
        <dbReference type="EMBL" id="AFP65558.1"/>
    </source>
</evidence>
<comment type="similarity">
    <text evidence="2 7">Belongs to the PCNA family.</text>
</comment>